<sequence length="299" mass="34513">MEFIKRSFFLMTHYHLDIAIMLNHITKKVNTVPKSDIEVLNQEIDEEEGQYRIRAGNRVHYLTIPGHASANRIFDQDTLCRPHLLVPELPPFPDGDWTKMRLFLGPDGNVQSDISFEPLDEVEATWHPQHIDVLSLKRIKYHKQRVREVEYQGKVAISKIAVLQWLVPQLEHETRIYEALTKLQTPDEARLTPEVLGHLFEDGRNIGLLLEKIEGDYATPADLPECEATLRKLHKLGFVHGDANRHNFIIERSTGNVKMIDFEHAEEYYEKKAKAEIEELASELTDESGRGAPVTFLYN</sequence>
<dbReference type="InterPro" id="IPR011009">
    <property type="entry name" value="Kinase-like_dom_sf"/>
</dbReference>
<organism evidence="1 2">
    <name type="scientific">Fusarium pseudocircinatum</name>
    <dbReference type="NCBI Taxonomy" id="56676"/>
    <lineage>
        <taxon>Eukaryota</taxon>
        <taxon>Fungi</taxon>
        <taxon>Dikarya</taxon>
        <taxon>Ascomycota</taxon>
        <taxon>Pezizomycotina</taxon>
        <taxon>Sordariomycetes</taxon>
        <taxon>Hypocreomycetidae</taxon>
        <taxon>Hypocreales</taxon>
        <taxon>Nectriaceae</taxon>
        <taxon>Fusarium</taxon>
        <taxon>Fusarium fujikuroi species complex</taxon>
    </lineage>
</organism>
<dbReference type="SUPFAM" id="SSF56112">
    <property type="entry name" value="Protein kinase-like (PK-like)"/>
    <property type="match status" value="1"/>
</dbReference>
<evidence type="ECO:0000313" key="1">
    <source>
        <dbReference type="EMBL" id="KAF5597936.1"/>
    </source>
</evidence>
<dbReference type="OrthoDB" id="2687876at2759"/>
<proteinExistence type="predicted"/>
<reference evidence="1 2" key="1">
    <citation type="submission" date="2020-05" db="EMBL/GenBank/DDBJ databases">
        <title>Identification and distribution of gene clusters putatively required for synthesis of sphingolipid metabolism inhibitors in phylogenetically diverse species of the filamentous fungus Fusarium.</title>
        <authorList>
            <person name="Kim H.-S."/>
            <person name="Busman M."/>
            <person name="Brown D.W."/>
            <person name="Divon H."/>
            <person name="Uhlig S."/>
            <person name="Proctor R.H."/>
        </authorList>
    </citation>
    <scope>NUCLEOTIDE SEQUENCE [LARGE SCALE GENOMIC DNA]</scope>
    <source>
        <strain evidence="1 2">NRRL 36939</strain>
    </source>
</reference>
<dbReference type="AlphaFoldDB" id="A0A8H5PKG5"/>
<gene>
    <name evidence="1" type="ORF">FPCIR_3512</name>
</gene>
<dbReference type="Proteomes" id="UP000546213">
    <property type="component" value="Unassembled WGS sequence"/>
</dbReference>
<evidence type="ECO:0000313" key="2">
    <source>
        <dbReference type="Proteomes" id="UP000546213"/>
    </source>
</evidence>
<evidence type="ECO:0008006" key="3">
    <source>
        <dbReference type="Google" id="ProtNLM"/>
    </source>
</evidence>
<accession>A0A8H5PKG5</accession>
<dbReference type="EMBL" id="JAAOAS010000072">
    <property type="protein sequence ID" value="KAF5597936.1"/>
    <property type="molecule type" value="Genomic_DNA"/>
</dbReference>
<protein>
    <recommendedName>
        <fullName evidence="3">Protein kinase domain-containing protein</fullName>
    </recommendedName>
</protein>
<name>A0A8H5PKG5_9HYPO</name>
<comment type="caution">
    <text evidence="1">The sequence shown here is derived from an EMBL/GenBank/DDBJ whole genome shotgun (WGS) entry which is preliminary data.</text>
</comment>
<keyword evidence="2" id="KW-1185">Reference proteome</keyword>
<dbReference type="Gene3D" id="1.10.510.10">
    <property type="entry name" value="Transferase(Phosphotransferase) domain 1"/>
    <property type="match status" value="1"/>
</dbReference>
<dbReference type="Pfam" id="PF06293">
    <property type="entry name" value="Kdo"/>
    <property type="match status" value="1"/>
</dbReference>